<sequence>MLGRFTLDLDPVDRGRSTVGGLGPRRVYLMCLCEHYHLKYQRLFWIHYPKEFMGEMYTMMYCFLAPTSRVLPAKKTVTASTIASSAGMMTRSKAREPSQKKAQNTLAAPEASSFTKKDDESSSTDFDTEIHYENPMYEFLMAEDSTASLVLPIMVTRTLSTEDQLANLTRLVEDLVKLTQKQE</sequence>
<reference evidence="2" key="1">
    <citation type="journal article" date="2023" name="Nat. Plants">
        <title>Single-cell RNA sequencing provides a high-resolution roadmap for understanding the multicellular compartmentation of specialized metabolism.</title>
        <authorList>
            <person name="Sun S."/>
            <person name="Shen X."/>
            <person name="Li Y."/>
            <person name="Li Y."/>
            <person name="Wang S."/>
            <person name="Li R."/>
            <person name="Zhang H."/>
            <person name="Shen G."/>
            <person name="Guo B."/>
            <person name="Wei J."/>
            <person name="Xu J."/>
            <person name="St-Pierre B."/>
            <person name="Chen S."/>
            <person name="Sun C."/>
        </authorList>
    </citation>
    <scope>NUCLEOTIDE SEQUENCE [LARGE SCALE GENOMIC DNA]</scope>
</reference>
<dbReference type="EMBL" id="CM044705">
    <property type="protein sequence ID" value="KAI5663235.1"/>
    <property type="molecule type" value="Genomic_DNA"/>
</dbReference>
<protein>
    <submittedName>
        <fullName evidence="1">Uncharacterized protein</fullName>
    </submittedName>
</protein>
<evidence type="ECO:0000313" key="2">
    <source>
        <dbReference type="Proteomes" id="UP001060085"/>
    </source>
</evidence>
<comment type="caution">
    <text evidence="1">The sequence shown here is derived from an EMBL/GenBank/DDBJ whole genome shotgun (WGS) entry which is preliminary data.</text>
</comment>
<organism evidence="1 2">
    <name type="scientific">Catharanthus roseus</name>
    <name type="common">Madagascar periwinkle</name>
    <name type="synonym">Vinca rosea</name>
    <dbReference type="NCBI Taxonomy" id="4058"/>
    <lineage>
        <taxon>Eukaryota</taxon>
        <taxon>Viridiplantae</taxon>
        <taxon>Streptophyta</taxon>
        <taxon>Embryophyta</taxon>
        <taxon>Tracheophyta</taxon>
        <taxon>Spermatophyta</taxon>
        <taxon>Magnoliopsida</taxon>
        <taxon>eudicotyledons</taxon>
        <taxon>Gunneridae</taxon>
        <taxon>Pentapetalae</taxon>
        <taxon>asterids</taxon>
        <taxon>lamiids</taxon>
        <taxon>Gentianales</taxon>
        <taxon>Apocynaceae</taxon>
        <taxon>Rauvolfioideae</taxon>
        <taxon>Vinceae</taxon>
        <taxon>Catharanthinae</taxon>
        <taxon>Catharanthus</taxon>
    </lineage>
</organism>
<dbReference type="Proteomes" id="UP001060085">
    <property type="component" value="Linkage Group LG05"/>
</dbReference>
<proteinExistence type="predicted"/>
<accession>A0ACC0AQT5</accession>
<evidence type="ECO:0000313" key="1">
    <source>
        <dbReference type="EMBL" id="KAI5663235.1"/>
    </source>
</evidence>
<name>A0ACC0AQT5_CATRO</name>
<gene>
    <name evidence="1" type="ORF">M9H77_22558</name>
</gene>
<keyword evidence="2" id="KW-1185">Reference proteome</keyword>